<evidence type="ECO:0000256" key="8">
    <source>
        <dbReference type="ARBA" id="ARBA00023180"/>
    </source>
</evidence>
<evidence type="ECO:0000256" key="11">
    <source>
        <dbReference type="SAM" id="SignalP"/>
    </source>
</evidence>
<evidence type="ECO:0000256" key="1">
    <source>
        <dbReference type="ARBA" id="ARBA00004389"/>
    </source>
</evidence>
<dbReference type="OrthoDB" id="27934at2759"/>
<dbReference type="SUPFAM" id="SSF81901">
    <property type="entry name" value="HCP-like"/>
    <property type="match status" value="2"/>
</dbReference>
<gene>
    <name evidence="12" type="ORF">BT93_L3471</name>
</gene>
<sequence>MRDPGRSLLVPLLLLLLLSLNPLSLTARPFFLILSQDDLKDVAAASPDKLLGSADGDEFGDSEFRPEEELDPGSWRPMFESAEPLTVGSEPEELYYSGVSKMMAAASSGEGRLMEEAMAEFEASAAAGYAHAQSALGFLYGTGQMRERSKGKAFLYRHFAAEGGNMQSKMALAYSYMRQDMYEKAVKLYAELAEVAVKSLLITKDSPFREPIRIHNGAEENKEALRKSRGEDDEDFQILEYHAQKGNAIAMYKVGLFYYLGLRGLRPDHTKALSWFLKAVEKGEPRSMELLGEIYARGAGVERNYTKAFEWLKLASRQQLYSAYIGMGYLHVKGYGVEKNYTKAKEYFERAADNEEAGGHYNLGVMYLKGIGVKRDAKLACKYFIAAANAGQPKAFYRLAKMFHTGVGLKKNLAMATTLYKLVAERGPWGSLSRWALESYLKGDVGKAFLLYSRMAELGYEVAQTNAAWILDKYGERSVCIGEAGFCTDAERHQRSRYLWWEASEQGYEDFDSKVESDKCENEGNYMAQR</sequence>
<dbReference type="Gramene" id="rna-gnl|WGS:JABURB|Cocit.L3471.1">
    <property type="protein sequence ID" value="cds-KAF7847001.1"/>
    <property type="gene ID" value="gene-BT93_L3471"/>
</dbReference>
<name>A0A8T0CH90_CORYI</name>
<evidence type="ECO:0000256" key="10">
    <source>
        <dbReference type="SAM" id="MobiDB-lite"/>
    </source>
</evidence>
<dbReference type="GO" id="GO:0005789">
    <property type="term" value="C:endoplasmic reticulum membrane"/>
    <property type="evidence" value="ECO:0007669"/>
    <property type="project" value="UniProtKB-SubCell"/>
</dbReference>
<keyword evidence="8" id="KW-0325">Glycoprotein</keyword>
<protein>
    <recommendedName>
        <fullName evidence="14">ERAD-associated E3 ubiquitin-protein ligase component HRD3A</fullName>
    </recommendedName>
</protein>
<dbReference type="FunFam" id="1.25.40.10:FF:001837">
    <property type="entry name" value="ERAD-associated E3 ubiquitin-protein ligase component HRD3A"/>
    <property type="match status" value="1"/>
</dbReference>
<keyword evidence="4" id="KW-0677">Repeat</keyword>
<accession>A0A8T0CH90</accession>
<dbReference type="InterPro" id="IPR006597">
    <property type="entry name" value="Sel1-like"/>
</dbReference>
<keyword evidence="2" id="KW-0812">Transmembrane</keyword>
<reference evidence="12" key="1">
    <citation type="submission" date="2020-05" db="EMBL/GenBank/DDBJ databases">
        <title>WGS assembly of Corymbia citriodora subspecies variegata.</title>
        <authorList>
            <person name="Barry K."/>
            <person name="Hundley H."/>
            <person name="Shu S."/>
            <person name="Jenkins J."/>
            <person name="Grimwood J."/>
            <person name="Baten A."/>
        </authorList>
    </citation>
    <scope>NUCLEOTIDE SEQUENCE</scope>
    <source>
        <strain evidence="12">CV2-018</strain>
    </source>
</reference>
<dbReference type="Gene3D" id="1.25.40.10">
    <property type="entry name" value="Tetratricopeptide repeat domain"/>
    <property type="match status" value="2"/>
</dbReference>
<evidence type="ECO:0000313" key="13">
    <source>
        <dbReference type="Proteomes" id="UP000806378"/>
    </source>
</evidence>
<comment type="caution">
    <text evidence="12">The sequence shown here is derived from an EMBL/GenBank/DDBJ whole genome shotgun (WGS) entry which is preliminary data.</text>
</comment>
<feature type="chain" id="PRO_5035947489" description="ERAD-associated E3 ubiquitin-protein ligase component HRD3A" evidence="11">
    <location>
        <begin position="27"/>
        <end position="530"/>
    </location>
</feature>
<dbReference type="SMART" id="SM00671">
    <property type="entry name" value="SEL1"/>
    <property type="match status" value="6"/>
</dbReference>
<evidence type="ECO:0000256" key="5">
    <source>
        <dbReference type="ARBA" id="ARBA00022824"/>
    </source>
</evidence>
<dbReference type="PANTHER" id="PTHR45084">
    <property type="entry name" value="ERAD-ASSOCIATED E3 UBIQUITIN-PROTEIN LIGASE COMPONENT HRD3A-RELATED"/>
    <property type="match status" value="1"/>
</dbReference>
<keyword evidence="13" id="KW-1185">Reference proteome</keyword>
<evidence type="ECO:0008006" key="14">
    <source>
        <dbReference type="Google" id="ProtNLM"/>
    </source>
</evidence>
<evidence type="ECO:0000313" key="12">
    <source>
        <dbReference type="EMBL" id="KAF7847001.1"/>
    </source>
</evidence>
<organism evidence="12 13">
    <name type="scientific">Corymbia citriodora subsp. variegata</name>
    <dbReference type="NCBI Taxonomy" id="360336"/>
    <lineage>
        <taxon>Eukaryota</taxon>
        <taxon>Viridiplantae</taxon>
        <taxon>Streptophyta</taxon>
        <taxon>Embryophyta</taxon>
        <taxon>Tracheophyta</taxon>
        <taxon>Spermatophyta</taxon>
        <taxon>Magnoliopsida</taxon>
        <taxon>eudicotyledons</taxon>
        <taxon>Gunneridae</taxon>
        <taxon>Pentapetalae</taxon>
        <taxon>rosids</taxon>
        <taxon>malvids</taxon>
        <taxon>Myrtales</taxon>
        <taxon>Myrtaceae</taxon>
        <taxon>Myrtoideae</taxon>
        <taxon>Eucalypteae</taxon>
        <taxon>Corymbia</taxon>
    </lineage>
</organism>
<feature type="region of interest" description="Disordered" evidence="10">
    <location>
        <begin position="52"/>
        <end position="77"/>
    </location>
</feature>
<evidence type="ECO:0000256" key="2">
    <source>
        <dbReference type="ARBA" id="ARBA00022692"/>
    </source>
</evidence>
<feature type="signal peptide" evidence="11">
    <location>
        <begin position="1"/>
        <end position="26"/>
    </location>
</feature>
<keyword evidence="3 11" id="KW-0732">Signal</keyword>
<dbReference type="PANTHER" id="PTHR45084:SF1">
    <property type="entry name" value="ERAD-ASSOCIATED E3 UBIQUITIN-PROTEIN LIGASE COMPONENT HRD3A-RELATED"/>
    <property type="match status" value="1"/>
</dbReference>
<dbReference type="InterPro" id="IPR011990">
    <property type="entry name" value="TPR-like_helical_dom_sf"/>
</dbReference>
<evidence type="ECO:0000256" key="9">
    <source>
        <dbReference type="ARBA" id="ARBA00038101"/>
    </source>
</evidence>
<evidence type="ECO:0000256" key="3">
    <source>
        <dbReference type="ARBA" id="ARBA00022729"/>
    </source>
</evidence>
<keyword evidence="5" id="KW-0256">Endoplasmic reticulum</keyword>
<dbReference type="Pfam" id="PF08238">
    <property type="entry name" value="Sel1"/>
    <property type="match status" value="7"/>
</dbReference>
<comment type="subcellular location">
    <subcellularLocation>
        <location evidence="1">Endoplasmic reticulum membrane</location>
        <topology evidence="1">Single-pass membrane protein</topology>
    </subcellularLocation>
</comment>
<evidence type="ECO:0000256" key="4">
    <source>
        <dbReference type="ARBA" id="ARBA00022737"/>
    </source>
</evidence>
<dbReference type="Proteomes" id="UP000806378">
    <property type="component" value="Unassembled WGS sequence"/>
</dbReference>
<evidence type="ECO:0000256" key="6">
    <source>
        <dbReference type="ARBA" id="ARBA00022989"/>
    </source>
</evidence>
<dbReference type="EMBL" id="MU091421">
    <property type="protein sequence ID" value="KAF7847001.1"/>
    <property type="molecule type" value="Genomic_DNA"/>
</dbReference>
<dbReference type="InterPro" id="IPR044623">
    <property type="entry name" value="HRD3"/>
</dbReference>
<dbReference type="GO" id="GO:0036503">
    <property type="term" value="P:ERAD pathway"/>
    <property type="evidence" value="ECO:0007669"/>
    <property type="project" value="InterPro"/>
</dbReference>
<keyword evidence="7" id="KW-0472">Membrane</keyword>
<comment type="similarity">
    <text evidence="9">Belongs to the sel-1 family.</text>
</comment>
<dbReference type="AlphaFoldDB" id="A0A8T0CH90"/>
<evidence type="ECO:0000256" key="7">
    <source>
        <dbReference type="ARBA" id="ARBA00023136"/>
    </source>
</evidence>
<keyword evidence="6" id="KW-1133">Transmembrane helix</keyword>
<proteinExistence type="inferred from homology"/>